<dbReference type="InterPro" id="IPR036188">
    <property type="entry name" value="FAD/NAD-bd_sf"/>
</dbReference>
<dbReference type="Gene3D" id="3.50.50.60">
    <property type="entry name" value="FAD/NAD(P)-binding domain"/>
    <property type="match status" value="1"/>
</dbReference>
<dbReference type="GO" id="GO:0016491">
    <property type="term" value="F:oxidoreductase activity"/>
    <property type="evidence" value="ECO:0007669"/>
    <property type="project" value="InterPro"/>
</dbReference>
<dbReference type="Proteomes" id="UP000264062">
    <property type="component" value="Unassembled WGS sequence"/>
</dbReference>
<dbReference type="InterPro" id="IPR002937">
    <property type="entry name" value="Amino_oxidase"/>
</dbReference>
<dbReference type="GO" id="GO:0005829">
    <property type="term" value="C:cytosol"/>
    <property type="evidence" value="ECO:0007669"/>
    <property type="project" value="TreeGrafter"/>
</dbReference>
<dbReference type="PANTHER" id="PTHR21197:SF0">
    <property type="entry name" value="UDP-GALACTOPYRANOSE MUTASE"/>
    <property type="match status" value="1"/>
</dbReference>
<evidence type="ECO:0000313" key="3">
    <source>
        <dbReference type="Proteomes" id="UP000264062"/>
    </source>
</evidence>
<feature type="domain" description="Amine oxidase" evidence="1">
    <location>
        <begin position="14"/>
        <end position="500"/>
    </location>
</feature>
<dbReference type="NCBIfam" id="NF005546">
    <property type="entry name" value="PRK07208.1-2"/>
    <property type="match status" value="1"/>
</dbReference>
<proteinExistence type="predicted"/>
<evidence type="ECO:0000259" key="1">
    <source>
        <dbReference type="Pfam" id="PF01593"/>
    </source>
</evidence>
<evidence type="ECO:0000313" key="2">
    <source>
        <dbReference type="EMBL" id="HAV91741.1"/>
    </source>
</evidence>
<dbReference type="SUPFAM" id="SSF51971">
    <property type="entry name" value="Nucleotide-binding domain"/>
    <property type="match status" value="1"/>
</dbReference>
<dbReference type="PRINTS" id="PR00419">
    <property type="entry name" value="ADXRDTASE"/>
</dbReference>
<accession>A0A350H875</accession>
<sequence>MERKKIIIIGGGPAGLTAANLLSKDKLYEVFLFEKSGMLGGIAKTVNYKGNRIDIGGHRFFSKSDWVMDFWRSKFPIQGRPSKDDALLNRKINLSEEKNAPDPEKEDKVLLIRNRLSRIFYLRSFFDYPVSLNMNTIKNLGIARIFKIGMTYIAIKIHPIKKEKSLEDFFINRFGKELYETFFKDYTEKVWGAKCTEITPEWGAQRVKGLDITKAIIHSVKKVFSKTQDISQKNTETSLIEQFLYPKLGPGQLWENVAEEAKKGGVNIFMNTEVKGIEILNNRVKSIKIIDRNNNQEREIECDVLISTMPIKDLIKSVNPPVESEIKRVADGLGYRDFITVGLLLKRLAIKNKTDLLTLNGIIPDNWIYIQERDVKVGRVQIFNNWSPYLVNDLNNVWIGLEYFTSENDELSLKSDKEMVEFALSEMEKIGFINRENVIDATILRMEKAYPAYFGTYGDLYKIKDWSLTIENLYLIGRNGMHRYNNMDHSMLSAKAAVESIQNDFRDKEKIWSINTEEEYHEKKK</sequence>
<reference evidence="2 3" key="1">
    <citation type="journal article" date="2018" name="Nat. Biotechnol.">
        <title>A standardized bacterial taxonomy based on genome phylogeny substantially revises the tree of life.</title>
        <authorList>
            <person name="Parks D.H."/>
            <person name="Chuvochina M."/>
            <person name="Waite D.W."/>
            <person name="Rinke C."/>
            <person name="Skarshewski A."/>
            <person name="Chaumeil P.A."/>
            <person name="Hugenholtz P."/>
        </authorList>
    </citation>
    <scope>NUCLEOTIDE SEQUENCE [LARGE SCALE GENOMIC DNA]</scope>
    <source>
        <strain evidence="2">UBA9956</strain>
    </source>
</reference>
<dbReference type="EMBL" id="DMZY01000031">
    <property type="protein sequence ID" value="HAV91741.1"/>
    <property type="molecule type" value="Genomic_DNA"/>
</dbReference>
<protein>
    <recommendedName>
        <fullName evidence="1">Amine oxidase domain-containing protein</fullName>
    </recommendedName>
</protein>
<name>A0A350H875_UNCW3</name>
<gene>
    <name evidence="2" type="ORF">DCW38_00965</name>
</gene>
<comment type="caution">
    <text evidence="2">The sequence shown here is derived from an EMBL/GenBank/DDBJ whole genome shotgun (WGS) entry which is preliminary data.</text>
</comment>
<dbReference type="GO" id="GO:0008767">
    <property type="term" value="F:UDP-galactopyranose mutase activity"/>
    <property type="evidence" value="ECO:0007669"/>
    <property type="project" value="TreeGrafter"/>
</dbReference>
<dbReference type="NCBIfam" id="NF005548">
    <property type="entry name" value="PRK07208.1-4"/>
    <property type="match status" value="1"/>
</dbReference>
<dbReference type="PANTHER" id="PTHR21197">
    <property type="entry name" value="UDP-GALACTOPYRANOSE MUTASE"/>
    <property type="match status" value="1"/>
</dbReference>
<organism evidence="2 3">
    <name type="scientific">candidate division WOR-3 bacterium</name>
    <dbReference type="NCBI Taxonomy" id="2052148"/>
    <lineage>
        <taxon>Bacteria</taxon>
        <taxon>Bacteria division WOR-3</taxon>
    </lineage>
</organism>
<dbReference type="AlphaFoldDB" id="A0A350H875"/>
<dbReference type="Pfam" id="PF01593">
    <property type="entry name" value="Amino_oxidase"/>
    <property type="match status" value="1"/>
</dbReference>
<dbReference type="GO" id="GO:0050660">
    <property type="term" value="F:flavin adenine dinucleotide binding"/>
    <property type="evidence" value="ECO:0007669"/>
    <property type="project" value="TreeGrafter"/>
</dbReference>